<organism evidence="1 2">
    <name type="scientific">Purpureocillium takamizusanense</name>
    <dbReference type="NCBI Taxonomy" id="2060973"/>
    <lineage>
        <taxon>Eukaryota</taxon>
        <taxon>Fungi</taxon>
        <taxon>Dikarya</taxon>
        <taxon>Ascomycota</taxon>
        <taxon>Pezizomycotina</taxon>
        <taxon>Sordariomycetes</taxon>
        <taxon>Hypocreomycetidae</taxon>
        <taxon>Hypocreales</taxon>
        <taxon>Ophiocordycipitaceae</taxon>
        <taxon>Purpureocillium</taxon>
    </lineage>
</organism>
<dbReference type="OrthoDB" id="5346581at2759"/>
<reference evidence="1" key="1">
    <citation type="submission" date="2021-11" db="EMBL/GenBank/DDBJ databases">
        <title>Purpureocillium_takamizusanense_genome.</title>
        <authorList>
            <person name="Nguyen N.-H."/>
        </authorList>
    </citation>
    <scope>NUCLEOTIDE SEQUENCE</scope>
    <source>
        <strain evidence="1">PT3</strain>
    </source>
</reference>
<dbReference type="KEGG" id="ptkz:JDV02_003166"/>
<keyword evidence="2" id="KW-1185">Reference proteome</keyword>
<gene>
    <name evidence="1" type="ORF">JDV02_003166</name>
</gene>
<dbReference type="GeneID" id="72065126"/>
<proteinExistence type="predicted"/>
<name>A0A9Q8V8J9_9HYPO</name>
<dbReference type="RefSeq" id="XP_047840239.1">
    <property type="nucleotide sequence ID" value="XM_047984265.1"/>
</dbReference>
<protein>
    <submittedName>
        <fullName evidence="1">Uncharacterized protein</fullName>
    </submittedName>
</protein>
<accession>A0A9Q8V8J9</accession>
<dbReference type="Proteomes" id="UP000829364">
    <property type="component" value="Chromosome 2"/>
</dbReference>
<dbReference type="AlphaFoldDB" id="A0A9Q8V8J9"/>
<evidence type="ECO:0000313" key="2">
    <source>
        <dbReference type="Proteomes" id="UP000829364"/>
    </source>
</evidence>
<evidence type="ECO:0000313" key="1">
    <source>
        <dbReference type="EMBL" id="UNI16758.1"/>
    </source>
</evidence>
<dbReference type="EMBL" id="CP086355">
    <property type="protein sequence ID" value="UNI16758.1"/>
    <property type="molecule type" value="Genomic_DNA"/>
</dbReference>
<sequence>MSPPTVTPPTRYQPLRPATIASLDDSRRETLLRAVSNVASCEAARLTVGQIAAGLPLSEVDKDTYDGTASDRHPLHTLHKTLCPQAVDRAERFRSTFDPRVLKFKPQLCREYQAAAPRSRAFSTRLIELVAASIHQIAALLHESDARADPDWTRDIKSWTAPEGDAVWWYTFPDGPPPTLLRHKWYCDYAQYPRGVADSVG</sequence>